<evidence type="ECO:0000313" key="14">
    <source>
        <dbReference type="EMBL" id="SMC31011.1"/>
    </source>
</evidence>
<dbReference type="RefSeq" id="WP_084097937.1">
    <property type="nucleotide sequence ID" value="NZ_FWXK01000001.1"/>
</dbReference>
<dbReference type="EMBL" id="FWXK01000001">
    <property type="protein sequence ID" value="SMC31011.1"/>
    <property type="molecule type" value="Genomic_DNA"/>
</dbReference>
<dbReference type="STRING" id="371602.SAMN04487984_0339"/>
<organism evidence="14 15">
    <name type="scientific">Aerococcus suis</name>
    <dbReference type="NCBI Taxonomy" id="371602"/>
    <lineage>
        <taxon>Bacteria</taxon>
        <taxon>Bacillati</taxon>
        <taxon>Bacillota</taxon>
        <taxon>Bacilli</taxon>
        <taxon>Lactobacillales</taxon>
        <taxon>Aerococcaceae</taxon>
        <taxon>Aerococcus</taxon>
    </lineage>
</organism>
<proteinExistence type="inferred from homology"/>
<evidence type="ECO:0000256" key="1">
    <source>
        <dbReference type="ARBA" id="ARBA00004429"/>
    </source>
</evidence>
<feature type="binding site" evidence="12">
    <location>
        <position position="315"/>
    </location>
    <ligand>
        <name>K(+)</name>
        <dbReference type="ChEBI" id="CHEBI:29103"/>
    </ligand>
</feature>
<feature type="binding site" evidence="12">
    <location>
        <position position="111"/>
    </location>
    <ligand>
        <name>K(+)</name>
        <dbReference type="ChEBI" id="CHEBI:29103"/>
    </ligand>
</feature>
<evidence type="ECO:0000256" key="9">
    <source>
        <dbReference type="ARBA" id="ARBA00022989"/>
    </source>
</evidence>
<accession>A0A1W1Y5B5</accession>
<evidence type="ECO:0000256" key="8">
    <source>
        <dbReference type="ARBA" id="ARBA00022958"/>
    </source>
</evidence>
<feature type="transmembrane region" description="Helical" evidence="13">
    <location>
        <begin position="327"/>
        <end position="350"/>
    </location>
</feature>
<evidence type="ECO:0000256" key="13">
    <source>
        <dbReference type="SAM" id="Phobius"/>
    </source>
</evidence>
<keyword evidence="3" id="KW-0813">Transport</keyword>
<evidence type="ECO:0000256" key="6">
    <source>
        <dbReference type="ARBA" id="ARBA00022538"/>
    </source>
</evidence>
<keyword evidence="9 13" id="KW-1133">Transmembrane helix</keyword>
<keyword evidence="15" id="KW-1185">Reference proteome</keyword>
<feature type="transmembrane region" description="Helical" evidence="13">
    <location>
        <begin position="70"/>
        <end position="91"/>
    </location>
</feature>
<evidence type="ECO:0000256" key="11">
    <source>
        <dbReference type="ARBA" id="ARBA00023136"/>
    </source>
</evidence>
<feature type="binding site" evidence="12">
    <location>
        <position position="314"/>
    </location>
    <ligand>
        <name>K(+)</name>
        <dbReference type="ChEBI" id="CHEBI:29103"/>
    </ligand>
</feature>
<evidence type="ECO:0000256" key="4">
    <source>
        <dbReference type="ARBA" id="ARBA00022475"/>
    </source>
</evidence>
<feature type="transmembrane region" description="Helical" evidence="13">
    <location>
        <begin position="12"/>
        <end position="32"/>
    </location>
</feature>
<feature type="binding site" evidence="12">
    <location>
        <position position="431"/>
    </location>
    <ligand>
        <name>K(+)</name>
        <dbReference type="ChEBI" id="CHEBI:29103"/>
    </ligand>
</feature>
<sequence length="483" mass="52898">MNKRLVMASLGNVMLVEALLLLFPMLTGLYYHEGTTQLFAFIETIILLLIIGSLLSILKPKHARYTVRDGFAITALTWFVVSFFGGLPFVFAGEIPSVINATFEMASGFTTTGSSILTDVEALSQSMLFWRSFSHLIGGLGVLVFIFAFTPELGEGSVNIMKAEVPGPEFGKLSAKNKSSAKILYGMYFVLTAILIAALIFTGMKPFDAIIHGFGTAGTGGFSNKATSIQALHNPAAEYILSIGMIVFGMNFNLFYYLLKKEWRVVYKNEELRLFLIIIALAIGGIMLNLAPQYSSIEKLFRDALFQVTTIISTTGFGTVDFALWPLFSQCILLLIMFVGGMAGSTAGGLKVSRISIFLKTSLSQIRKSINPRRVVPVTMDRHWVNNTHVSQVFIYFGIYALVFTVALFVVALDQNDFMTAFSAVAATFNNIGPGLGNVGPTSSFASLQPFTKIILTITMIAGRLEIYPVLALLLPSLWKRKS</sequence>
<dbReference type="GO" id="GO:0005886">
    <property type="term" value="C:plasma membrane"/>
    <property type="evidence" value="ECO:0007669"/>
    <property type="project" value="UniProtKB-SubCell"/>
</dbReference>
<dbReference type="InterPro" id="IPR004772">
    <property type="entry name" value="TrkH"/>
</dbReference>
<protein>
    <submittedName>
        <fullName evidence="14">Trk system potassium uptake protein TrkH</fullName>
    </submittedName>
</protein>
<evidence type="ECO:0000256" key="2">
    <source>
        <dbReference type="ARBA" id="ARBA00009137"/>
    </source>
</evidence>
<feature type="transmembrane region" description="Helical" evidence="13">
    <location>
        <begin position="393"/>
        <end position="413"/>
    </location>
</feature>
<evidence type="ECO:0000256" key="7">
    <source>
        <dbReference type="ARBA" id="ARBA00022692"/>
    </source>
</evidence>
<keyword evidence="4" id="KW-1003">Cell membrane</keyword>
<name>A0A1W1Y5B5_9LACT</name>
<comment type="subcellular location">
    <subcellularLocation>
        <location evidence="1">Cell inner membrane</location>
        <topology evidence="1">Multi-pass membrane protein</topology>
    </subcellularLocation>
</comment>
<keyword evidence="5" id="KW-0997">Cell inner membrane</keyword>
<dbReference type="AlphaFoldDB" id="A0A1W1Y5B5"/>
<feature type="transmembrane region" description="Helical" evidence="13">
    <location>
        <begin position="128"/>
        <end position="149"/>
    </location>
</feature>
<keyword evidence="7 13" id="KW-0812">Transmembrane</keyword>
<feature type="transmembrane region" description="Helical" evidence="13">
    <location>
        <begin position="271"/>
        <end position="291"/>
    </location>
</feature>
<evidence type="ECO:0000256" key="5">
    <source>
        <dbReference type="ARBA" id="ARBA00022519"/>
    </source>
</evidence>
<feature type="transmembrane region" description="Helical" evidence="13">
    <location>
        <begin position="38"/>
        <end position="58"/>
    </location>
</feature>
<dbReference type="PIRSF" id="PIRSF006247">
    <property type="entry name" value="TrkH"/>
    <property type="match status" value="1"/>
</dbReference>
<comment type="similarity">
    <text evidence="2">Belongs to the TrkH potassium transport family.</text>
</comment>
<dbReference type="PANTHER" id="PTHR32024:SF2">
    <property type="entry name" value="TRK SYSTEM POTASSIUM UPTAKE PROTEIN TRKG-RELATED"/>
    <property type="match status" value="1"/>
</dbReference>
<gene>
    <name evidence="14" type="ORF">SAMN04487984_0339</name>
</gene>
<evidence type="ECO:0000256" key="3">
    <source>
        <dbReference type="ARBA" id="ARBA00022448"/>
    </source>
</evidence>
<feature type="transmembrane region" description="Helical" evidence="13">
    <location>
        <begin position="183"/>
        <end position="204"/>
    </location>
</feature>
<feature type="transmembrane region" description="Helical" evidence="13">
    <location>
        <begin position="454"/>
        <end position="475"/>
    </location>
</feature>
<keyword evidence="6" id="KW-0633">Potassium transport</keyword>
<dbReference type="InterPro" id="IPR003445">
    <property type="entry name" value="Cat_transpt"/>
</dbReference>
<feature type="transmembrane region" description="Helical" evidence="13">
    <location>
        <begin position="239"/>
        <end position="259"/>
    </location>
</feature>
<evidence type="ECO:0000256" key="10">
    <source>
        <dbReference type="ARBA" id="ARBA00023065"/>
    </source>
</evidence>
<evidence type="ECO:0000256" key="12">
    <source>
        <dbReference type="PIRSR" id="PIRSR006247-1"/>
    </source>
</evidence>
<evidence type="ECO:0000313" key="15">
    <source>
        <dbReference type="Proteomes" id="UP000243884"/>
    </source>
</evidence>
<dbReference type="Proteomes" id="UP000243884">
    <property type="component" value="Unassembled WGS sequence"/>
</dbReference>
<dbReference type="PANTHER" id="PTHR32024">
    <property type="entry name" value="TRK SYSTEM POTASSIUM UPTAKE PROTEIN TRKG-RELATED"/>
    <property type="match status" value="1"/>
</dbReference>
<dbReference type="GO" id="GO:0015379">
    <property type="term" value="F:potassium:chloride symporter activity"/>
    <property type="evidence" value="ECO:0007669"/>
    <property type="project" value="InterPro"/>
</dbReference>
<dbReference type="OrthoDB" id="9810952at2"/>
<keyword evidence="10" id="KW-0406">Ion transport</keyword>
<dbReference type="GO" id="GO:0046872">
    <property type="term" value="F:metal ion binding"/>
    <property type="evidence" value="ECO:0007669"/>
    <property type="project" value="UniProtKB-KW"/>
</dbReference>
<keyword evidence="8 12" id="KW-0630">Potassium</keyword>
<keyword evidence="12" id="KW-0479">Metal-binding</keyword>
<feature type="binding site" evidence="12">
    <location>
        <position position="220"/>
    </location>
    <ligand>
        <name>K(+)</name>
        <dbReference type="ChEBI" id="CHEBI:29103"/>
    </ligand>
</feature>
<dbReference type="Pfam" id="PF02386">
    <property type="entry name" value="TrkH"/>
    <property type="match status" value="1"/>
</dbReference>
<reference evidence="15" key="1">
    <citation type="submission" date="2017-04" db="EMBL/GenBank/DDBJ databases">
        <authorList>
            <person name="Varghese N."/>
            <person name="Submissions S."/>
        </authorList>
    </citation>
    <scope>NUCLEOTIDE SEQUENCE [LARGE SCALE GENOMIC DNA]</scope>
    <source>
        <strain evidence="15">DSM 21500</strain>
    </source>
</reference>
<keyword evidence="11 13" id="KW-0472">Membrane</keyword>
<feature type="binding site" evidence="12">
    <location>
        <position position="112"/>
    </location>
    <ligand>
        <name>K(+)</name>
        <dbReference type="ChEBI" id="CHEBI:29103"/>
    </ligand>
</feature>